<reference evidence="2 3" key="1">
    <citation type="journal article" date="2012" name="Genome Biol.">
        <title>Sequencing three crocodilian genomes to illuminate the evolution of archosaurs and amniotes.</title>
        <authorList>
            <person name="St John J.A."/>
            <person name="Braun E.L."/>
            <person name="Isberg S.R."/>
            <person name="Miles L.G."/>
            <person name="Chong A.Y."/>
            <person name="Gongora J."/>
            <person name="Dalzell P."/>
            <person name="Moran C."/>
            <person name="Bed'hom B."/>
            <person name="Abzhanov A."/>
            <person name="Burgess S.C."/>
            <person name="Cooksey A.M."/>
            <person name="Castoe T.A."/>
            <person name="Crawford N.G."/>
            <person name="Densmore L.D."/>
            <person name="Drew J.C."/>
            <person name="Edwards S.V."/>
            <person name="Faircloth B.C."/>
            <person name="Fujita M.K."/>
            <person name="Greenwold M.J."/>
            <person name="Hoffmann F.G."/>
            <person name="Howard J.M."/>
            <person name="Iguchi T."/>
            <person name="Janes D.E."/>
            <person name="Khan S.Y."/>
            <person name="Kohno S."/>
            <person name="de Koning A.J."/>
            <person name="Lance S.L."/>
            <person name="McCarthy F.M."/>
            <person name="McCormack J.E."/>
            <person name="Merchant M.E."/>
            <person name="Peterson D.G."/>
            <person name="Pollock D.D."/>
            <person name="Pourmand N."/>
            <person name="Raney B.J."/>
            <person name="Roessler K.A."/>
            <person name="Sanford J.R."/>
            <person name="Sawyer R.H."/>
            <person name="Schmidt C.J."/>
            <person name="Triplett E.W."/>
            <person name="Tuberville T.D."/>
            <person name="Venegas-Anaya M."/>
            <person name="Howard J.T."/>
            <person name="Jarvis E.D."/>
            <person name="Guillette L.J.Jr."/>
            <person name="Glenn T.C."/>
            <person name="Green R.E."/>
            <person name="Ray D.A."/>
        </authorList>
    </citation>
    <scope>NUCLEOTIDE SEQUENCE [LARGE SCALE GENOMIC DNA]</scope>
    <source>
        <strain evidence="2">KSC_2009_1</strain>
    </source>
</reference>
<feature type="region of interest" description="Disordered" evidence="1">
    <location>
        <begin position="1"/>
        <end position="65"/>
    </location>
</feature>
<organism evidence="2 3">
    <name type="scientific">Alligator mississippiensis</name>
    <name type="common">American alligator</name>
    <dbReference type="NCBI Taxonomy" id="8496"/>
    <lineage>
        <taxon>Eukaryota</taxon>
        <taxon>Metazoa</taxon>
        <taxon>Chordata</taxon>
        <taxon>Craniata</taxon>
        <taxon>Vertebrata</taxon>
        <taxon>Euteleostomi</taxon>
        <taxon>Archelosauria</taxon>
        <taxon>Archosauria</taxon>
        <taxon>Crocodylia</taxon>
        <taxon>Alligatoridae</taxon>
        <taxon>Alligatorinae</taxon>
        <taxon>Alligator</taxon>
    </lineage>
</organism>
<feature type="compositionally biased region" description="Basic residues" evidence="1">
    <location>
        <begin position="31"/>
        <end position="40"/>
    </location>
</feature>
<name>A0A151P1Y1_ALLMI</name>
<evidence type="ECO:0000256" key="1">
    <source>
        <dbReference type="SAM" id="MobiDB-lite"/>
    </source>
</evidence>
<comment type="caution">
    <text evidence="2">The sequence shown here is derived from an EMBL/GenBank/DDBJ whole genome shotgun (WGS) entry which is preliminary data.</text>
</comment>
<keyword evidence="3" id="KW-1185">Reference proteome</keyword>
<evidence type="ECO:0000313" key="2">
    <source>
        <dbReference type="EMBL" id="KYO42910.1"/>
    </source>
</evidence>
<protein>
    <submittedName>
        <fullName evidence="2">Uncharacterized protein</fullName>
    </submittedName>
</protein>
<evidence type="ECO:0000313" key="3">
    <source>
        <dbReference type="Proteomes" id="UP000050525"/>
    </source>
</evidence>
<proteinExistence type="predicted"/>
<dbReference type="Proteomes" id="UP000050525">
    <property type="component" value="Unassembled WGS sequence"/>
</dbReference>
<sequence length="87" mass="9440">MSEDRVRAFWLGPRGRRLLSGSSHPFNGQHPGHRINKGASRRSQPGETRGTSCSPPGTGSQGPCLEEKLMNKAQPWQEDALHLPGPG</sequence>
<accession>A0A151P1Y1</accession>
<dbReference type="AlphaFoldDB" id="A0A151P1Y1"/>
<dbReference type="EMBL" id="AKHW03001328">
    <property type="protein sequence ID" value="KYO42910.1"/>
    <property type="molecule type" value="Genomic_DNA"/>
</dbReference>
<gene>
    <name evidence="2" type="ORF">Y1Q_0016673</name>
</gene>
<feature type="compositionally biased region" description="Polar residues" evidence="1">
    <location>
        <begin position="41"/>
        <end position="58"/>
    </location>
</feature>